<dbReference type="AlphaFoldDB" id="A0A3P7I9C0"/>
<dbReference type="EMBL" id="UYYB01001990">
    <property type="protein sequence ID" value="VDM66066.1"/>
    <property type="molecule type" value="Genomic_DNA"/>
</dbReference>
<evidence type="ECO:0000256" key="1">
    <source>
        <dbReference type="SAM" id="Phobius"/>
    </source>
</evidence>
<feature type="transmembrane region" description="Helical" evidence="1">
    <location>
        <begin position="299"/>
        <end position="318"/>
    </location>
</feature>
<protein>
    <submittedName>
        <fullName evidence="2">Uncharacterized protein</fullName>
    </submittedName>
</protein>
<dbReference type="Proteomes" id="UP000270094">
    <property type="component" value="Unassembled WGS sequence"/>
</dbReference>
<sequence>ITVIVVVAISLLLALAFGTAALAFCGKNLVAGKRSTRSSTPILAFLSLTLCILITIAGIYCLIQSAMAIGSGYSTVDEDVANSYTSIEEFIINSSSTTLCRFNLKRPELDQRIQYIISNVTRTLNEYRTNFTQGNISSILTFKQKLLGSLQQMENLLEKSPLKRLHELASTIKNVKSTVDDWNPKPNDVADVEEISKVLVAELSNIENYIDAQRMEIKKNMDSYPKHVNKTFKGILKEMQEFKSAATLVQNSNDFTASPIFSNALAFLFIPILQLFIAIFAVVVLVNRCKTKTPTCAKTLNAAGLGAIVVLALLFLLFA</sequence>
<gene>
    <name evidence="2" type="ORF">SVUK_LOCUS1064</name>
</gene>
<feature type="transmembrane region" description="Helical" evidence="1">
    <location>
        <begin position="42"/>
        <end position="63"/>
    </location>
</feature>
<evidence type="ECO:0000313" key="2">
    <source>
        <dbReference type="EMBL" id="VDM66066.1"/>
    </source>
</evidence>
<keyword evidence="1" id="KW-1133">Transmembrane helix</keyword>
<proteinExistence type="predicted"/>
<feature type="non-terminal residue" evidence="2">
    <location>
        <position position="1"/>
    </location>
</feature>
<reference evidence="2 3" key="1">
    <citation type="submission" date="2018-11" db="EMBL/GenBank/DDBJ databases">
        <authorList>
            <consortium name="Pathogen Informatics"/>
        </authorList>
    </citation>
    <scope>NUCLEOTIDE SEQUENCE [LARGE SCALE GENOMIC DNA]</scope>
</reference>
<keyword evidence="1" id="KW-0472">Membrane</keyword>
<evidence type="ECO:0000313" key="3">
    <source>
        <dbReference type="Proteomes" id="UP000270094"/>
    </source>
</evidence>
<keyword evidence="1" id="KW-0812">Transmembrane</keyword>
<name>A0A3P7I9C0_STRVU</name>
<accession>A0A3P7I9C0</accession>
<feature type="transmembrane region" description="Helical" evidence="1">
    <location>
        <begin position="265"/>
        <end position="287"/>
    </location>
</feature>
<organism evidence="2 3">
    <name type="scientific">Strongylus vulgaris</name>
    <name type="common">Blood worm</name>
    <dbReference type="NCBI Taxonomy" id="40348"/>
    <lineage>
        <taxon>Eukaryota</taxon>
        <taxon>Metazoa</taxon>
        <taxon>Ecdysozoa</taxon>
        <taxon>Nematoda</taxon>
        <taxon>Chromadorea</taxon>
        <taxon>Rhabditida</taxon>
        <taxon>Rhabditina</taxon>
        <taxon>Rhabditomorpha</taxon>
        <taxon>Strongyloidea</taxon>
        <taxon>Strongylidae</taxon>
        <taxon>Strongylus</taxon>
    </lineage>
</organism>
<keyword evidence="3" id="KW-1185">Reference proteome</keyword>